<reference evidence="1" key="1">
    <citation type="journal article" date="2015" name="Nature">
        <title>Complex archaea that bridge the gap between prokaryotes and eukaryotes.</title>
        <authorList>
            <person name="Spang A."/>
            <person name="Saw J.H."/>
            <person name="Jorgensen S.L."/>
            <person name="Zaremba-Niedzwiedzka K."/>
            <person name="Martijn J."/>
            <person name="Lind A.E."/>
            <person name="van Eijk R."/>
            <person name="Schleper C."/>
            <person name="Guy L."/>
            <person name="Ettema T.J."/>
        </authorList>
    </citation>
    <scope>NUCLEOTIDE SEQUENCE</scope>
</reference>
<comment type="caution">
    <text evidence="1">The sequence shown here is derived from an EMBL/GenBank/DDBJ whole genome shotgun (WGS) entry which is preliminary data.</text>
</comment>
<dbReference type="EMBL" id="LAZR01020435">
    <property type="protein sequence ID" value="KKL88891.1"/>
    <property type="molecule type" value="Genomic_DNA"/>
</dbReference>
<organism evidence="1">
    <name type="scientific">marine sediment metagenome</name>
    <dbReference type="NCBI Taxonomy" id="412755"/>
    <lineage>
        <taxon>unclassified sequences</taxon>
        <taxon>metagenomes</taxon>
        <taxon>ecological metagenomes</taxon>
    </lineage>
</organism>
<dbReference type="AlphaFoldDB" id="A0A0F9GED9"/>
<sequence length="120" mass="13519">MKKGDIKYAGTKKVVVVEPAGEGPSAIVQEVYVAGDEEHPAGATFFARDLKDEFPSAITWEGRQIQREKEAHQKSKNHLERLTRDIEIQVKANVEHLSNLRQVEKLDNLRALDRVVAFLA</sequence>
<gene>
    <name evidence="1" type="ORF">LCGC14_1920150</name>
</gene>
<feature type="non-terminal residue" evidence="1">
    <location>
        <position position="120"/>
    </location>
</feature>
<protein>
    <submittedName>
        <fullName evidence="1">Uncharacterized protein</fullName>
    </submittedName>
</protein>
<proteinExistence type="predicted"/>
<name>A0A0F9GED9_9ZZZZ</name>
<evidence type="ECO:0000313" key="1">
    <source>
        <dbReference type="EMBL" id="KKL88891.1"/>
    </source>
</evidence>
<accession>A0A0F9GED9</accession>